<gene>
    <name evidence="2" type="ORF">BDU57DRAFT_182857</name>
</gene>
<sequence>MFYYCYRNDLSNMSFFSHSIGHHSGRGFRACTPPMYDRCAFRTSLHNGLCTNSSSINTRTRHSLSARIHGTFLRFLGAQTVLVPCNTFIQRPRRHAMVHSTSDHVPSTASACCRSARKGRGSLVERSNTDARGDVRSAHATQTTGLVSPITSTHVTRTTPNPLRRSSLRRGKISWSRPHQENPRRRQLLQVSALAYSDSPCLDSQHDKIRIIRNNLFDATQQGG</sequence>
<dbReference type="Proteomes" id="UP000800096">
    <property type="component" value="Unassembled WGS sequence"/>
</dbReference>
<evidence type="ECO:0000256" key="1">
    <source>
        <dbReference type="SAM" id="MobiDB-lite"/>
    </source>
</evidence>
<organism evidence="2 3">
    <name type="scientific">Ampelomyces quisqualis</name>
    <name type="common">Powdery mildew agent</name>
    <dbReference type="NCBI Taxonomy" id="50730"/>
    <lineage>
        <taxon>Eukaryota</taxon>
        <taxon>Fungi</taxon>
        <taxon>Dikarya</taxon>
        <taxon>Ascomycota</taxon>
        <taxon>Pezizomycotina</taxon>
        <taxon>Dothideomycetes</taxon>
        <taxon>Pleosporomycetidae</taxon>
        <taxon>Pleosporales</taxon>
        <taxon>Pleosporineae</taxon>
        <taxon>Phaeosphaeriaceae</taxon>
        <taxon>Ampelomyces</taxon>
    </lineage>
</organism>
<proteinExistence type="predicted"/>
<dbReference type="AlphaFoldDB" id="A0A6A5QVS5"/>
<protein>
    <submittedName>
        <fullName evidence="2">Uncharacterized protein</fullName>
    </submittedName>
</protein>
<name>A0A6A5QVS5_AMPQU</name>
<feature type="compositionally biased region" description="Polar residues" evidence="1">
    <location>
        <begin position="152"/>
        <end position="161"/>
    </location>
</feature>
<evidence type="ECO:0000313" key="2">
    <source>
        <dbReference type="EMBL" id="KAF1917967.1"/>
    </source>
</evidence>
<evidence type="ECO:0000313" key="3">
    <source>
        <dbReference type="Proteomes" id="UP000800096"/>
    </source>
</evidence>
<accession>A0A6A5QVS5</accession>
<dbReference type="EMBL" id="ML979134">
    <property type="protein sequence ID" value="KAF1917967.1"/>
    <property type="molecule type" value="Genomic_DNA"/>
</dbReference>
<feature type="region of interest" description="Disordered" evidence="1">
    <location>
        <begin position="152"/>
        <end position="185"/>
    </location>
</feature>
<keyword evidence="3" id="KW-1185">Reference proteome</keyword>
<reference evidence="2" key="1">
    <citation type="journal article" date="2020" name="Stud. Mycol.">
        <title>101 Dothideomycetes genomes: a test case for predicting lifestyles and emergence of pathogens.</title>
        <authorList>
            <person name="Haridas S."/>
            <person name="Albert R."/>
            <person name="Binder M."/>
            <person name="Bloem J."/>
            <person name="Labutti K."/>
            <person name="Salamov A."/>
            <person name="Andreopoulos B."/>
            <person name="Baker S."/>
            <person name="Barry K."/>
            <person name="Bills G."/>
            <person name="Bluhm B."/>
            <person name="Cannon C."/>
            <person name="Castanera R."/>
            <person name="Culley D."/>
            <person name="Daum C."/>
            <person name="Ezra D."/>
            <person name="Gonzalez J."/>
            <person name="Henrissat B."/>
            <person name="Kuo A."/>
            <person name="Liang C."/>
            <person name="Lipzen A."/>
            <person name="Lutzoni F."/>
            <person name="Magnuson J."/>
            <person name="Mondo S."/>
            <person name="Nolan M."/>
            <person name="Ohm R."/>
            <person name="Pangilinan J."/>
            <person name="Park H.-J."/>
            <person name="Ramirez L."/>
            <person name="Alfaro M."/>
            <person name="Sun H."/>
            <person name="Tritt A."/>
            <person name="Yoshinaga Y."/>
            <person name="Zwiers L.-H."/>
            <person name="Turgeon B."/>
            <person name="Goodwin S."/>
            <person name="Spatafora J."/>
            <person name="Crous P."/>
            <person name="Grigoriev I."/>
        </authorList>
    </citation>
    <scope>NUCLEOTIDE SEQUENCE</scope>
    <source>
        <strain evidence="2">HMLAC05119</strain>
    </source>
</reference>